<keyword evidence="18" id="KW-1185">Reference proteome</keyword>
<comment type="similarity">
    <text evidence="4">Belongs to the PEP-utilizing enzyme family.</text>
</comment>
<dbReference type="EC" id="2.7.9.2" evidence="5"/>
<dbReference type="PANTHER" id="PTHR43030">
    <property type="entry name" value="PHOSPHOENOLPYRUVATE SYNTHASE"/>
    <property type="match status" value="1"/>
</dbReference>
<feature type="domain" description="Pyruvate phosphate dikinase AMP/ATP-binding" evidence="16">
    <location>
        <begin position="136"/>
        <end position="448"/>
    </location>
</feature>
<comment type="function">
    <text evidence="2">Catalyzes the phosphorylation of pyruvate to phosphoenolpyruvate.</text>
</comment>
<dbReference type="EMBL" id="AP028679">
    <property type="protein sequence ID" value="BEQ13078.1"/>
    <property type="molecule type" value="Genomic_DNA"/>
</dbReference>
<evidence type="ECO:0000256" key="14">
    <source>
        <dbReference type="ARBA" id="ARBA00047700"/>
    </source>
</evidence>
<evidence type="ECO:0000256" key="1">
    <source>
        <dbReference type="ARBA" id="ARBA00001946"/>
    </source>
</evidence>
<organism evidence="17 18">
    <name type="scientific">Desulfoferula mesophila</name>
    <dbReference type="NCBI Taxonomy" id="3058419"/>
    <lineage>
        <taxon>Bacteria</taxon>
        <taxon>Pseudomonadati</taxon>
        <taxon>Thermodesulfobacteriota</taxon>
        <taxon>Desulfarculia</taxon>
        <taxon>Desulfarculales</taxon>
        <taxon>Desulfarculaceae</taxon>
        <taxon>Desulfoferula</taxon>
    </lineage>
</organism>
<keyword evidence="11" id="KW-0067">ATP-binding</keyword>
<accession>A0AAU9ETC5</accession>
<evidence type="ECO:0000256" key="11">
    <source>
        <dbReference type="ARBA" id="ARBA00022840"/>
    </source>
</evidence>
<dbReference type="AlphaFoldDB" id="A0AAU9ETC5"/>
<reference evidence="18" key="1">
    <citation type="journal article" date="2023" name="Arch. Microbiol.">
        <title>Desulfoferula mesophilus gen. nov. sp. nov., a mesophilic sulfate-reducing bacterium isolated from a brackish lake sediment.</title>
        <authorList>
            <person name="Watanabe T."/>
            <person name="Yabe T."/>
            <person name="Tsuji J.M."/>
            <person name="Fukui M."/>
        </authorList>
    </citation>
    <scope>NUCLEOTIDE SEQUENCE [LARGE SCALE GENOMIC DNA]</scope>
    <source>
        <strain evidence="18">12FAK</strain>
    </source>
</reference>
<evidence type="ECO:0000256" key="10">
    <source>
        <dbReference type="ARBA" id="ARBA00022777"/>
    </source>
</evidence>
<dbReference type="Gene3D" id="3.50.30.10">
    <property type="entry name" value="Phosphohistidine domain"/>
    <property type="match status" value="1"/>
</dbReference>
<evidence type="ECO:0000256" key="12">
    <source>
        <dbReference type="ARBA" id="ARBA00022842"/>
    </source>
</evidence>
<dbReference type="InterPro" id="IPR002192">
    <property type="entry name" value="PPDK_AMP/ATP-bd"/>
</dbReference>
<evidence type="ECO:0000256" key="5">
    <source>
        <dbReference type="ARBA" id="ARBA00011996"/>
    </source>
</evidence>
<evidence type="ECO:0000256" key="13">
    <source>
        <dbReference type="ARBA" id="ARBA00033470"/>
    </source>
</evidence>
<evidence type="ECO:0000313" key="17">
    <source>
        <dbReference type="EMBL" id="BEQ13078.1"/>
    </source>
</evidence>
<dbReference type="InterPro" id="IPR036637">
    <property type="entry name" value="Phosphohistidine_dom_sf"/>
</dbReference>
<keyword evidence="10" id="KW-0418">Kinase</keyword>
<dbReference type="GO" id="GO:0005524">
    <property type="term" value="F:ATP binding"/>
    <property type="evidence" value="ECO:0007669"/>
    <property type="project" value="UniProtKB-KW"/>
</dbReference>
<keyword evidence="8" id="KW-0479">Metal-binding</keyword>
<comment type="cofactor">
    <cofactor evidence="1">
        <name>Mg(2+)</name>
        <dbReference type="ChEBI" id="CHEBI:18420"/>
    </cofactor>
</comment>
<dbReference type="PANTHER" id="PTHR43030:SF1">
    <property type="entry name" value="PHOSPHOENOLPYRUVATE SYNTHASE"/>
    <property type="match status" value="1"/>
</dbReference>
<gene>
    <name evidence="17" type="ORF">FAK_01440</name>
</gene>
<evidence type="ECO:0000256" key="2">
    <source>
        <dbReference type="ARBA" id="ARBA00002988"/>
    </source>
</evidence>
<dbReference type="Gene3D" id="3.30.1490.20">
    <property type="entry name" value="ATP-grasp fold, A domain"/>
    <property type="match status" value="1"/>
</dbReference>
<keyword evidence="9" id="KW-0547">Nucleotide-binding</keyword>
<dbReference type="Gene3D" id="3.30.470.20">
    <property type="entry name" value="ATP-grasp fold, B domain"/>
    <property type="match status" value="1"/>
</dbReference>
<dbReference type="SUPFAM" id="SSF52009">
    <property type="entry name" value="Phosphohistidine domain"/>
    <property type="match status" value="1"/>
</dbReference>
<dbReference type="GO" id="GO:0008986">
    <property type="term" value="F:pyruvate, water dikinase activity"/>
    <property type="evidence" value="ECO:0007669"/>
    <property type="project" value="UniProtKB-EC"/>
</dbReference>
<dbReference type="KEGG" id="dmp:FAK_01440"/>
<evidence type="ECO:0000256" key="7">
    <source>
        <dbReference type="ARBA" id="ARBA00022679"/>
    </source>
</evidence>
<dbReference type="Proteomes" id="UP001366166">
    <property type="component" value="Chromosome"/>
</dbReference>
<name>A0AAU9ETC5_9BACT</name>
<keyword evidence="12" id="KW-0460">Magnesium</keyword>
<evidence type="ECO:0000256" key="9">
    <source>
        <dbReference type="ARBA" id="ARBA00022741"/>
    </source>
</evidence>
<comment type="catalytic activity">
    <reaction evidence="14">
        <text>pyruvate + ATP + H2O = phosphoenolpyruvate + AMP + phosphate + 2 H(+)</text>
        <dbReference type="Rhea" id="RHEA:11364"/>
        <dbReference type="ChEBI" id="CHEBI:15361"/>
        <dbReference type="ChEBI" id="CHEBI:15377"/>
        <dbReference type="ChEBI" id="CHEBI:15378"/>
        <dbReference type="ChEBI" id="CHEBI:30616"/>
        <dbReference type="ChEBI" id="CHEBI:43474"/>
        <dbReference type="ChEBI" id="CHEBI:58702"/>
        <dbReference type="ChEBI" id="CHEBI:456215"/>
        <dbReference type="EC" id="2.7.9.2"/>
    </reaction>
</comment>
<dbReference type="SUPFAM" id="SSF56059">
    <property type="entry name" value="Glutathione synthetase ATP-binding domain-like"/>
    <property type="match status" value="1"/>
</dbReference>
<evidence type="ECO:0000256" key="3">
    <source>
        <dbReference type="ARBA" id="ARBA00004742"/>
    </source>
</evidence>
<dbReference type="RefSeq" id="WP_338604354.1">
    <property type="nucleotide sequence ID" value="NZ_AP028679.1"/>
</dbReference>
<evidence type="ECO:0000259" key="15">
    <source>
        <dbReference type="Pfam" id="PF00391"/>
    </source>
</evidence>
<dbReference type="Pfam" id="PF01326">
    <property type="entry name" value="PPDK_N"/>
    <property type="match status" value="1"/>
</dbReference>
<comment type="pathway">
    <text evidence="3">Carbohydrate biosynthesis; gluconeogenesis.</text>
</comment>
<keyword evidence="7" id="KW-0808">Transferase</keyword>
<evidence type="ECO:0000313" key="18">
    <source>
        <dbReference type="Proteomes" id="UP001366166"/>
    </source>
</evidence>
<proteinExistence type="inferred from homology"/>
<dbReference type="GO" id="GO:0046872">
    <property type="term" value="F:metal ion binding"/>
    <property type="evidence" value="ECO:0007669"/>
    <property type="project" value="UniProtKB-KW"/>
</dbReference>
<evidence type="ECO:0000259" key="16">
    <source>
        <dbReference type="Pfam" id="PF01326"/>
    </source>
</evidence>
<dbReference type="InterPro" id="IPR006319">
    <property type="entry name" value="PEP_synth"/>
</dbReference>
<evidence type="ECO:0000256" key="8">
    <source>
        <dbReference type="ARBA" id="ARBA00022723"/>
    </source>
</evidence>
<dbReference type="InterPro" id="IPR008279">
    <property type="entry name" value="PEP-util_enz_mobile_dom"/>
</dbReference>
<protein>
    <recommendedName>
        <fullName evidence="6">Phosphoenolpyruvate synthase</fullName>
        <ecNumber evidence="5">2.7.9.2</ecNumber>
    </recommendedName>
    <alternativeName>
        <fullName evidence="13">Pyruvate, water dikinase</fullName>
    </alternativeName>
</protein>
<evidence type="ECO:0000256" key="6">
    <source>
        <dbReference type="ARBA" id="ARBA00021623"/>
    </source>
</evidence>
<sequence>MAGLLDKLRGLLGRQAEPEPVQAGLAEEFKARYLSFRQLLAANNKALELMSELEAAAGGGRVFGMSFLRSRVTALGVSVFQMVDLLGRLAPGKYPALAPGLKNIQSQLEAIAAPAEAGGGGELVLALKDIDQRRAEEAGAKMANLGEMRNRLGLKVPAGFVITAAAWRLLLSQEGLVQEISRLQQAADLENAAELFTLSSRLRQLIVEVPLPPELGRALEQAYAELAAEAGGEVRVSLRSSALGEDSAEASFAGQYSTQLNVHPEFLEQTYKEVAASFYSPQAMHYRLVRGLRDDQLAMAVGCLAMVGAVSGGVAYTVSPLDPADRRVHITAAWGLPRVVVDGEAVGDHFVVGRETPHRVLARSVEDKQSELVCHADDGVCQLELTGERATQPCLGDEQVLAVAEAALKLEEYYGGPQDVEWAYSPRGELVMLQCRPLRPAEAKAAAPAPLAQEGGTRALLQGGVTAGPGAGAGPVHWVRRDSDALTFPEGAVLALPRPAPRWAALVGKAAAVVSSRGGAAGHLATVCREYGVPALFGLGPALEALEEEALVTVDAGARAVYAGRVEELLQRPVQRPRFMSGSPVHQLLGRTLELISPLTLLDPDSTEFKAENVRTLHDITRFCHEKSVKEMFSFGKEHNFPQRSSKQLYYQVPMQWWVLNLDDGFTQEIKSKYVKLDQIACLPMLAVWEGMVAVPWQGPPAAGGRGLASVLFEATANPSLTTGVKTRYAHRNYFMVAHHFMNLQSRFGFHFCAVEALAGERRRENYISFSFKGGAADAARRLGRVRFIGGIMEDQGFRVESTEDNLNARLERHEQEVTLETLKAVGYLLMHTRQLDIIMGNPRAVAHYQDKIRADLELVRRGEAPGQKAARSA</sequence>
<dbReference type="InterPro" id="IPR013815">
    <property type="entry name" value="ATP_grasp_subdomain_1"/>
</dbReference>
<dbReference type="Pfam" id="PF00391">
    <property type="entry name" value="PEP-utilizers"/>
    <property type="match status" value="1"/>
</dbReference>
<evidence type="ECO:0000256" key="4">
    <source>
        <dbReference type="ARBA" id="ARBA00007837"/>
    </source>
</evidence>
<feature type="domain" description="PEP-utilising enzyme mobile" evidence="15">
    <location>
        <begin position="488"/>
        <end position="557"/>
    </location>
</feature>